<sequence>MRHTRSVRPSTIINGYLFITLIFDTARTRTLWISPPPIAISGVSTASTILKFVVATAEAIEKRKILLPPYQRGSPEATSGIYIRSLFWWLNGWMRIGYRRVVREEDMFPIDEKMKSLFLTERAQKSWDDAPKTRSHALFWSTMKANRKRTLICVFPRLCLIEFRYAQPLLLARTVKFVDSEEWDTIGWGLTGAFGVVFVGMAIATGSYYHMTYRFVTAVRGGLVGVVYAKTVELSITALDEGAAITLTSNDAAAICMGLKNLHELWAVPAELGIAIYLLQKELGISFLAPTVIPLISTACVTRVDVTTSMLGSMKAVKLLGFTDRLTDICQGLRVKELQIAECFRQLLVARVFFANSTSFVTPLATLTLFVILASSTGEELTTAKAYTTLSLISLTIPINTLLRTIPTLNGALAEKLLLSLHLPGCLRLSLDESHPTRHPVLDKCRLRAWKHC</sequence>
<accession>A0A8H7W3D5</accession>
<protein>
    <recommendedName>
        <fullName evidence="9">ABC transmembrane type-1 domain-containing protein</fullName>
    </recommendedName>
</protein>
<keyword evidence="5 6" id="KW-0472">Membrane</keyword>
<evidence type="ECO:0000313" key="7">
    <source>
        <dbReference type="EMBL" id="KAG4410818.1"/>
    </source>
</evidence>
<feature type="transmembrane region" description="Helical" evidence="6">
    <location>
        <begin position="186"/>
        <end position="204"/>
    </location>
</feature>
<gene>
    <name evidence="7" type="ORF">IFR04_016048</name>
</gene>
<dbReference type="InterPro" id="IPR050173">
    <property type="entry name" value="ABC_transporter_C-like"/>
</dbReference>
<dbReference type="Proteomes" id="UP000664132">
    <property type="component" value="Unassembled WGS sequence"/>
</dbReference>
<dbReference type="SUPFAM" id="SSF90123">
    <property type="entry name" value="ABC transporter transmembrane region"/>
    <property type="match status" value="1"/>
</dbReference>
<dbReference type="Gene3D" id="1.20.1560.10">
    <property type="entry name" value="ABC transporter type 1, transmembrane domain"/>
    <property type="match status" value="1"/>
</dbReference>
<evidence type="ECO:0000313" key="8">
    <source>
        <dbReference type="Proteomes" id="UP000664132"/>
    </source>
</evidence>
<keyword evidence="2" id="KW-0547">Nucleotide-binding</keyword>
<dbReference type="PANTHER" id="PTHR24223:SF269">
    <property type="entry name" value="ABC MULTIDRUG TRANSPORTER (EUROFUNG)-RELATED"/>
    <property type="match status" value="1"/>
</dbReference>
<dbReference type="InterPro" id="IPR036640">
    <property type="entry name" value="ABC1_TM_sf"/>
</dbReference>
<dbReference type="EMBL" id="JAFJYH010000580">
    <property type="protein sequence ID" value="KAG4410818.1"/>
    <property type="molecule type" value="Genomic_DNA"/>
</dbReference>
<organism evidence="7 8">
    <name type="scientific">Cadophora malorum</name>
    <dbReference type="NCBI Taxonomy" id="108018"/>
    <lineage>
        <taxon>Eukaryota</taxon>
        <taxon>Fungi</taxon>
        <taxon>Dikarya</taxon>
        <taxon>Ascomycota</taxon>
        <taxon>Pezizomycotina</taxon>
        <taxon>Leotiomycetes</taxon>
        <taxon>Helotiales</taxon>
        <taxon>Ploettnerulaceae</taxon>
        <taxon>Cadophora</taxon>
    </lineage>
</organism>
<evidence type="ECO:0000256" key="3">
    <source>
        <dbReference type="ARBA" id="ARBA00022840"/>
    </source>
</evidence>
<dbReference type="OrthoDB" id="6500128at2759"/>
<dbReference type="GO" id="GO:0016020">
    <property type="term" value="C:membrane"/>
    <property type="evidence" value="ECO:0007669"/>
    <property type="project" value="InterPro"/>
</dbReference>
<comment type="caution">
    <text evidence="7">The sequence shown here is derived from an EMBL/GenBank/DDBJ whole genome shotgun (WGS) entry which is preliminary data.</text>
</comment>
<feature type="transmembrane region" description="Helical" evidence="6">
    <location>
        <begin position="150"/>
        <end position="166"/>
    </location>
</feature>
<proteinExistence type="predicted"/>
<feature type="transmembrane region" description="Helical" evidence="6">
    <location>
        <begin position="353"/>
        <end position="374"/>
    </location>
</feature>
<evidence type="ECO:0000256" key="2">
    <source>
        <dbReference type="ARBA" id="ARBA00022741"/>
    </source>
</evidence>
<dbReference type="GO" id="GO:0042626">
    <property type="term" value="F:ATPase-coupled transmembrane transporter activity"/>
    <property type="evidence" value="ECO:0007669"/>
    <property type="project" value="TreeGrafter"/>
</dbReference>
<evidence type="ECO:0000256" key="6">
    <source>
        <dbReference type="SAM" id="Phobius"/>
    </source>
</evidence>
<evidence type="ECO:0000256" key="5">
    <source>
        <dbReference type="ARBA" id="ARBA00023136"/>
    </source>
</evidence>
<evidence type="ECO:0000256" key="1">
    <source>
        <dbReference type="ARBA" id="ARBA00022692"/>
    </source>
</evidence>
<dbReference type="AlphaFoldDB" id="A0A8H7W3D5"/>
<name>A0A8H7W3D5_9HELO</name>
<keyword evidence="1 6" id="KW-0812">Transmembrane</keyword>
<evidence type="ECO:0008006" key="9">
    <source>
        <dbReference type="Google" id="ProtNLM"/>
    </source>
</evidence>
<keyword evidence="3" id="KW-0067">ATP-binding</keyword>
<keyword evidence="8" id="KW-1185">Reference proteome</keyword>
<evidence type="ECO:0000256" key="4">
    <source>
        <dbReference type="ARBA" id="ARBA00022989"/>
    </source>
</evidence>
<dbReference type="GO" id="GO:0005524">
    <property type="term" value="F:ATP binding"/>
    <property type="evidence" value="ECO:0007669"/>
    <property type="project" value="UniProtKB-KW"/>
</dbReference>
<reference evidence="7" key="1">
    <citation type="submission" date="2021-02" db="EMBL/GenBank/DDBJ databases">
        <title>Genome sequence Cadophora malorum strain M34.</title>
        <authorList>
            <person name="Stefanovic E."/>
            <person name="Vu D."/>
            <person name="Scully C."/>
            <person name="Dijksterhuis J."/>
            <person name="Roader J."/>
            <person name="Houbraken J."/>
        </authorList>
    </citation>
    <scope>NUCLEOTIDE SEQUENCE</scope>
    <source>
        <strain evidence="7">M34</strain>
    </source>
</reference>
<keyword evidence="4 6" id="KW-1133">Transmembrane helix</keyword>
<dbReference type="PANTHER" id="PTHR24223">
    <property type="entry name" value="ATP-BINDING CASSETTE SUB-FAMILY C"/>
    <property type="match status" value="1"/>
</dbReference>